<dbReference type="PROSITE" id="PS50005">
    <property type="entry name" value="TPR"/>
    <property type="match status" value="1"/>
</dbReference>
<feature type="repeat" description="TPR" evidence="1">
    <location>
        <begin position="167"/>
        <end position="200"/>
    </location>
</feature>
<sequence>MKLEPLYSIKVQCIHCEHEFETSRVRPSFKKAYRTDTDFCAYYKSENPDYYVVRICPSCGFASTENSIVKLNDKQRSAFQAQIASRWERRDFGGRRSLEEALETYKLGLLCAQIIGERERIIASLLHHIAWLYRYQQNQEQEKRFLRYSLDSYIRVFELEGVGANDAKLLYLIGEIHRRLGQYQEAVQWFGRVVQDQRIVDAAMIRASREQWRVASEQLREEKGHALGAE</sequence>
<dbReference type="RefSeq" id="WP_099478439.1">
    <property type="nucleotide sequence ID" value="NZ_CP016809.1"/>
</dbReference>
<evidence type="ECO:0000313" key="2">
    <source>
        <dbReference type="EMBL" id="ANY74430.1"/>
    </source>
</evidence>
<dbReference type="AlphaFoldDB" id="A0A1B2E369"/>
<accession>A0A1B2E369</accession>
<name>A0A1B2E369_9BACL</name>
<dbReference type="KEGG" id="pib:BBD41_18705"/>
<reference evidence="2" key="1">
    <citation type="submission" date="2016-08" db="EMBL/GenBank/DDBJ databases">
        <title>Complete Genome Seqeunce of Paenibacillus sp. nov. IHBB 9852 from high altitute lake of Indian trans-Himalayas.</title>
        <authorList>
            <person name="Kiran S."/>
            <person name="Swarnkar M.K."/>
            <person name="Rana A."/>
            <person name="Tewari R."/>
            <person name="Gulati A."/>
        </authorList>
    </citation>
    <scope>NUCLEOTIDE SEQUENCE [LARGE SCALE GENOMIC DNA]</scope>
    <source>
        <strain evidence="2">IHBB 9852</strain>
    </source>
</reference>
<gene>
    <name evidence="2" type="ORF">BBD41_18705</name>
</gene>
<dbReference type="InterPro" id="IPR018708">
    <property type="entry name" value="DUF2225"/>
</dbReference>
<dbReference type="Pfam" id="PF09986">
    <property type="entry name" value="DUF2225"/>
    <property type="match status" value="1"/>
</dbReference>
<evidence type="ECO:0000256" key="1">
    <source>
        <dbReference type="PROSITE-ProRule" id="PRU00339"/>
    </source>
</evidence>
<organism evidence="2">
    <name type="scientific">Paenibacillus ihbetae</name>
    <dbReference type="NCBI Taxonomy" id="1870820"/>
    <lineage>
        <taxon>Bacteria</taxon>
        <taxon>Bacillati</taxon>
        <taxon>Bacillota</taxon>
        <taxon>Bacilli</taxon>
        <taxon>Bacillales</taxon>
        <taxon>Paenibacillaceae</taxon>
        <taxon>Paenibacillus</taxon>
    </lineage>
</organism>
<proteinExistence type="predicted"/>
<dbReference type="InterPro" id="IPR019734">
    <property type="entry name" value="TPR_rpt"/>
</dbReference>
<evidence type="ECO:0008006" key="3">
    <source>
        <dbReference type="Google" id="ProtNLM"/>
    </source>
</evidence>
<protein>
    <recommendedName>
        <fullName evidence="3">DUF2225 domain-containing protein</fullName>
    </recommendedName>
</protein>
<dbReference type="InterPro" id="IPR011990">
    <property type="entry name" value="TPR-like_helical_dom_sf"/>
</dbReference>
<dbReference type="EMBL" id="CP016809">
    <property type="protein sequence ID" value="ANY74430.1"/>
    <property type="molecule type" value="Genomic_DNA"/>
</dbReference>
<dbReference type="Gene3D" id="1.25.40.10">
    <property type="entry name" value="Tetratricopeptide repeat domain"/>
    <property type="match status" value="1"/>
</dbReference>
<dbReference type="SUPFAM" id="SSF48452">
    <property type="entry name" value="TPR-like"/>
    <property type="match status" value="1"/>
</dbReference>
<keyword evidence="1" id="KW-0802">TPR repeat</keyword>